<sequence>MTRKKLLEKKGKEIQKTLASWAKRNGILYAGEEIVFSIRFWRVETVRENKKPHTGRTALPMRSGDWKRLLALAVPARVRDLIKLFRRTNKEGLTEEEMTSRTNMIWDLTRLETPNTYFRKFKLPYRILRTERGAGPTKFKFFIMSN</sequence>
<dbReference type="AlphaFoldDB" id="A0A0G1PGY3"/>
<dbReference type="EMBL" id="LCKT01000012">
    <property type="protein sequence ID" value="KKU04653.1"/>
    <property type="molecule type" value="Genomic_DNA"/>
</dbReference>
<protein>
    <submittedName>
        <fullName evidence="1">Uncharacterized protein</fullName>
    </submittedName>
</protein>
<evidence type="ECO:0000313" key="1">
    <source>
        <dbReference type="EMBL" id="KKU04653.1"/>
    </source>
</evidence>
<organism evidence="1 2">
    <name type="scientific">Candidatus Giovannonibacteria bacterium GW2011_GWA2_45_21</name>
    <dbReference type="NCBI Taxonomy" id="1618649"/>
    <lineage>
        <taxon>Bacteria</taxon>
        <taxon>Candidatus Giovannoniibacteriota</taxon>
    </lineage>
</organism>
<accession>A0A0G1PGY3</accession>
<reference evidence="1 2" key="1">
    <citation type="journal article" date="2015" name="Nature">
        <title>rRNA introns, odd ribosomes, and small enigmatic genomes across a large radiation of phyla.</title>
        <authorList>
            <person name="Brown C.T."/>
            <person name="Hug L.A."/>
            <person name="Thomas B.C."/>
            <person name="Sharon I."/>
            <person name="Castelle C.J."/>
            <person name="Singh A."/>
            <person name="Wilkins M.J."/>
            <person name="Williams K.H."/>
            <person name="Banfield J.F."/>
        </authorList>
    </citation>
    <scope>NUCLEOTIDE SEQUENCE [LARGE SCALE GENOMIC DNA]</scope>
</reference>
<dbReference type="Proteomes" id="UP000034696">
    <property type="component" value="Unassembled WGS sequence"/>
</dbReference>
<evidence type="ECO:0000313" key="2">
    <source>
        <dbReference type="Proteomes" id="UP000034696"/>
    </source>
</evidence>
<comment type="caution">
    <text evidence="1">The sequence shown here is derived from an EMBL/GenBank/DDBJ whole genome shotgun (WGS) entry which is preliminary data.</text>
</comment>
<gene>
    <name evidence="1" type="ORF">UX06_C0012G0008</name>
</gene>
<name>A0A0G1PGY3_9BACT</name>
<proteinExistence type="predicted"/>